<proteinExistence type="predicted"/>
<dbReference type="PANTHER" id="PTHR17384">
    <property type="entry name" value="P-SELECTIN GLYCOPROTEIN LIGAND-1"/>
    <property type="match status" value="1"/>
</dbReference>
<dbReference type="PANTHER" id="PTHR17384:SF7">
    <property type="entry name" value="P-SELECTIN GLYCOPROTEIN LIGAND 1"/>
    <property type="match status" value="1"/>
</dbReference>
<feature type="transmembrane region" description="Helical" evidence="2">
    <location>
        <begin position="155"/>
        <end position="177"/>
    </location>
</feature>
<keyword evidence="2" id="KW-0472">Membrane</keyword>
<sequence length="250" mass="26445">MFKSSTTADKTGRTVTVGPQSTTDEQSTKAWNPTGTGSRANLDAGATSETTSSSTVETEDTAVTATSRSSPSQPPSTGAAETTAAHVLQSTFKPTMTSELPPPSTTLSPSTILTRSTTATTTTTTTATTTTAGCGVIPSLGVQPCSTRGLVKQCLIIVACLAVLTTIFMVSTIVLCTKVSTRKYKLRRPQQSTEMMCISSLLPERNYTYARQRSPVSNGVLVIHDRADSEEELGDNLTLSSFLPDNDRYV</sequence>
<dbReference type="GO" id="GO:0005886">
    <property type="term" value="C:plasma membrane"/>
    <property type="evidence" value="ECO:0007669"/>
    <property type="project" value="TreeGrafter"/>
</dbReference>
<reference evidence="3" key="2">
    <citation type="submission" date="2025-08" db="UniProtKB">
        <authorList>
            <consortium name="Ensembl"/>
        </authorList>
    </citation>
    <scope>IDENTIFICATION</scope>
</reference>
<keyword evidence="2" id="KW-0812">Transmembrane</keyword>
<dbReference type="STRING" id="244447.ENSCSEP00000024906"/>
<dbReference type="GO" id="GO:0050901">
    <property type="term" value="P:leukocyte tethering or rolling"/>
    <property type="evidence" value="ECO:0007669"/>
    <property type="project" value="TreeGrafter"/>
</dbReference>
<dbReference type="AlphaFoldDB" id="A0A3P8WHA1"/>
<dbReference type="OMA" id="KPRNGAN"/>
<organism evidence="3 4">
    <name type="scientific">Cynoglossus semilaevis</name>
    <name type="common">Tongue sole</name>
    <dbReference type="NCBI Taxonomy" id="244447"/>
    <lineage>
        <taxon>Eukaryota</taxon>
        <taxon>Metazoa</taxon>
        <taxon>Chordata</taxon>
        <taxon>Craniata</taxon>
        <taxon>Vertebrata</taxon>
        <taxon>Euteleostomi</taxon>
        <taxon>Actinopterygii</taxon>
        <taxon>Neopterygii</taxon>
        <taxon>Teleostei</taxon>
        <taxon>Neoteleostei</taxon>
        <taxon>Acanthomorphata</taxon>
        <taxon>Carangaria</taxon>
        <taxon>Pleuronectiformes</taxon>
        <taxon>Pleuronectoidei</taxon>
        <taxon>Cynoglossidae</taxon>
        <taxon>Cynoglossinae</taxon>
        <taxon>Cynoglossus</taxon>
    </lineage>
</organism>
<dbReference type="InParanoid" id="A0A3P8WHA1"/>
<dbReference type="GeneTree" id="ENSGT00940000170719"/>
<dbReference type="Ensembl" id="ENSCSET00000025238.1">
    <property type="protein sequence ID" value="ENSCSEP00000024906.1"/>
    <property type="gene ID" value="ENSCSEG00000015908.1"/>
</dbReference>
<evidence type="ECO:0000256" key="1">
    <source>
        <dbReference type="SAM" id="MobiDB-lite"/>
    </source>
</evidence>
<keyword evidence="2" id="KW-1133">Transmembrane helix</keyword>
<protein>
    <recommendedName>
        <fullName evidence="5">P-selectin glycoprotein ligand 1</fullName>
    </recommendedName>
</protein>
<dbReference type="Proteomes" id="UP000265120">
    <property type="component" value="Chromosome 14"/>
</dbReference>
<evidence type="ECO:0008006" key="5">
    <source>
        <dbReference type="Google" id="ProtNLM"/>
    </source>
</evidence>
<name>A0A3P8WHA1_CYNSE</name>
<keyword evidence="4" id="KW-1185">Reference proteome</keyword>
<accession>A0A3P8WHA1</accession>
<feature type="region of interest" description="Disordered" evidence="1">
    <location>
        <begin position="1"/>
        <end position="83"/>
    </location>
</feature>
<dbReference type="InterPro" id="IPR026195">
    <property type="entry name" value="PSGL-1"/>
</dbReference>
<feature type="compositionally biased region" description="Low complexity" evidence="1">
    <location>
        <begin position="46"/>
        <end position="71"/>
    </location>
</feature>
<feature type="compositionally biased region" description="Polar residues" evidence="1">
    <location>
        <begin position="1"/>
        <end position="39"/>
    </location>
</feature>
<evidence type="ECO:0000313" key="3">
    <source>
        <dbReference type="Ensembl" id="ENSCSEP00000024906.1"/>
    </source>
</evidence>
<reference evidence="3" key="3">
    <citation type="submission" date="2025-09" db="UniProtKB">
        <authorList>
            <consortium name="Ensembl"/>
        </authorList>
    </citation>
    <scope>IDENTIFICATION</scope>
</reference>
<evidence type="ECO:0000256" key="2">
    <source>
        <dbReference type="SAM" id="Phobius"/>
    </source>
</evidence>
<reference evidence="3 4" key="1">
    <citation type="journal article" date="2014" name="Nat. Genet.">
        <title>Whole-genome sequence of a flatfish provides insights into ZW sex chromosome evolution and adaptation to a benthic lifestyle.</title>
        <authorList>
            <person name="Chen S."/>
            <person name="Zhang G."/>
            <person name="Shao C."/>
            <person name="Huang Q."/>
            <person name="Liu G."/>
            <person name="Zhang P."/>
            <person name="Song W."/>
            <person name="An N."/>
            <person name="Chalopin D."/>
            <person name="Volff J.N."/>
            <person name="Hong Y."/>
            <person name="Li Q."/>
            <person name="Sha Z."/>
            <person name="Zhou H."/>
            <person name="Xie M."/>
            <person name="Yu Q."/>
            <person name="Liu Y."/>
            <person name="Xiang H."/>
            <person name="Wang N."/>
            <person name="Wu K."/>
            <person name="Yang C."/>
            <person name="Zhou Q."/>
            <person name="Liao X."/>
            <person name="Yang L."/>
            <person name="Hu Q."/>
            <person name="Zhang J."/>
            <person name="Meng L."/>
            <person name="Jin L."/>
            <person name="Tian Y."/>
            <person name="Lian J."/>
            <person name="Yang J."/>
            <person name="Miao G."/>
            <person name="Liu S."/>
            <person name="Liang Z."/>
            <person name="Yan F."/>
            <person name="Li Y."/>
            <person name="Sun B."/>
            <person name="Zhang H."/>
            <person name="Zhang J."/>
            <person name="Zhu Y."/>
            <person name="Du M."/>
            <person name="Zhao Y."/>
            <person name="Schartl M."/>
            <person name="Tang Q."/>
            <person name="Wang J."/>
        </authorList>
    </citation>
    <scope>NUCLEOTIDE SEQUENCE</scope>
</reference>
<evidence type="ECO:0000313" key="4">
    <source>
        <dbReference type="Proteomes" id="UP000265120"/>
    </source>
</evidence>